<dbReference type="GeneTree" id="ENSGT00940000154216"/>
<accession>F6ZAX4</accession>
<dbReference type="Proteomes" id="UP000008144">
    <property type="component" value="Chromosome 7"/>
</dbReference>
<sequence>MTGSDGKAKVYTSIHDAVRHGDIAQLEFMVKNGAGINEVETSTKFTPTHCACFVGALECLHWLLWHGADTSDVTPRGWTPSHIAAIRGQDACMQALVSNGANLSSKDDRGSTPLHLSASHGHSFTLQTILRSGVDVGASDFNGWLPSHSAAFHGRLGCLQMLIKWGANTDDVDNSGNTAAHLAAQEGHLPCLKYLISVGSSVEHVLLAHNDQGETPKDLAHRFYKSSIIDYLNNMEYEQEHPEAEENLAFPAHVAAYKGDLVVLKALIEQGVININERDEKMSTPSHKAAGQGHVEVLQWLVEMGANMEIRNSSGETPFDVAKRFAQLSCVKLLGGDESDETSTDDEDYNNDENSLQVIKQSKNPALNRSLRKIEELEKLLEIAKSNYKQFGGVLPEDKRKYKEEQENKRVIQELEAQLEYERVRRERLESELDDYRAETAHLNLQIEEITNQLQQARGALNEMNVEKTQRKKKVKKKKDLSGGTFVR</sequence>
<dbReference type="GO" id="GO:0005634">
    <property type="term" value="C:nucleus"/>
    <property type="evidence" value="ECO:0000318"/>
    <property type="project" value="GO_Central"/>
</dbReference>
<dbReference type="PROSITE" id="PS50297">
    <property type="entry name" value="ANK_REP_REGION"/>
    <property type="match status" value="4"/>
</dbReference>
<dbReference type="PANTHER" id="PTHR24201">
    <property type="entry name" value="ANK_REP_REGION DOMAIN-CONTAINING PROTEIN"/>
    <property type="match status" value="1"/>
</dbReference>
<feature type="repeat" description="ANK" evidence="3">
    <location>
        <begin position="9"/>
        <end position="41"/>
    </location>
</feature>
<feature type="repeat" description="ANK" evidence="3">
    <location>
        <begin position="142"/>
        <end position="174"/>
    </location>
</feature>
<dbReference type="SMART" id="SM00248">
    <property type="entry name" value="ANK"/>
    <property type="match status" value="9"/>
</dbReference>
<evidence type="ECO:0000313" key="5">
    <source>
        <dbReference type="Ensembl" id="ENSCINP00000014714.3"/>
    </source>
</evidence>
<dbReference type="InterPro" id="IPR050776">
    <property type="entry name" value="Ank_Repeat/CDKN_Inhibitor"/>
</dbReference>
<keyword evidence="2 3" id="KW-0040">ANK repeat</keyword>
<evidence type="ECO:0000256" key="1">
    <source>
        <dbReference type="ARBA" id="ARBA00022737"/>
    </source>
</evidence>
<protein>
    <submittedName>
        <fullName evidence="5">Uncharacterized protein</fullName>
    </submittedName>
</protein>
<dbReference type="HOGENOM" id="CLU_040654_1_1_1"/>
<organism evidence="5 6">
    <name type="scientific">Ciona intestinalis</name>
    <name type="common">Transparent sea squirt</name>
    <name type="synonym">Ascidia intestinalis</name>
    <dbReference type="NCBI Taxonomy" id="7719"/>
    <lineage>
        <taxon>Eukaryota</taxon>
        <taxon>Metazoa</taxon>
        <taxon>Chordata</taxon>
        <taxon>Tunicata</taxon>
        <taxon>Ascidiacea</taxon>
        <taxon>Phlebobranchia</taxon>
        <taxon>Cionidae</taxon>
        <taxon>Ciona</taxon>
    </lineage>
</organism>
<feature type="region of interest" description="Disordered" evidence="4">
    <location>
        <begin position="463"/>
        <end position="488"/>
    </location>
</feature>
<dbReference type="PROSITE" id="PS50088">
    <property type="entry name" value="ANK_REPEAT"/>
    <property type="match status" value="6"/>
</dbReference>
<dbReference type="Pfam" id="PF12796">
    <property type="entry name" value="Ank_2"/>
    <property type="match status" value="2"/>
</dbReference>
<dbReference type="GO" id="GO:0051059">
    <property type="term" value="F:NF-kappaB binding"/>
    <property type="evidence" value="ECO:0000318"/>
    <property type="project" value="GO_Central"/>
</dbReference>
<keyword evidence="6" id="KW-1185">Reference proteome</keyword>
<keyword evidence="1" id="KW-0677">Repeat</keyword>
<feature type="repeat" description="ANK" evidence="3">
    <location>
        <begin position="281"/>
        <end position="313"/>
    </location>
</feature>
<proteinExistence type="predicted"/>
<name>F6ZAX4_CIOIN</name>
<feature type="repeat" description="ANK" evidence="3">
    <location>
        <begin position="175"/>
        <end position="203"/>
    </location>
</feature>
<dbReference type="FunCoup" id="F6ZAX4">
    <property type="interactions" value="20"/>
</dbReference>
<dbReference type="AlphaFoldDB" id="F6ZAX4"/>
<dbReference type="EMBL" id="EAAA01002442">
    <property type="status" value="NOT_ANNOTATED_CDS"/>
    <property type="molecule type" value="Genomic_DNA"/>
</dbReference>
<evidence type="ECO:0000313" key="6">
    <source>
        <dbReference type="Proteomes" id="UP000008144"/>
    </source>
</evidence>
<dbReference type="Pfam" id="PF13637">
    <property type="entry name" value="Ank_4"/>
    <property type="match status" value="1"/>
</dbReference>
<reference evidence="5" key="2">
    <citation type="journal article" date="2008" name="Genome Biol.">
        <title>Improved genome assembly and evidence-based global gene model set for the chordate Ciona intestinalis: new insight into intron and operon populations.</title>
        <authorList>
            <person name="Satou Y."/>
            <person name="Mineta K."/>
            <person name="Ogasawara M."/>
            <person name="Sasakura Y."/>
            <person name="Shoguchi E."/>
            <person name="Ueno K."/>
            <person name="Yamada L."/>
            <person name="Matsumoto J."/>
            <person name="Wasserscheid J."/>
            <person name="Dewar K."/>
            <person name="Wiley G.B."/>
            <person name="Macmil S.L."/>
            <person name="Roe B.A."/>
            <person name="Zeller R.W."/>
            <person name="Hastings K.E."/>
            <person name="Lemaire P."/>
            <person name="Lindquist E."/>
            <person name="Endo T."/>
            <person name="Hotta K."/>
            <person name="Inaba K."/>
        </authorList>
    </citation>
    <scope>NUCLEOTIDE SEQUENCE [LARGE SCALE GENOMIC DNA]</scope>
    <source>
        <strain evidence="5">wild type</strain>
    </source>
</reference>
<reference evidence="5" key="3">
    <citation type="submission" date="2025-08" db="UniProtKB">
        <authorList>
            <consortium name="Ensembl"/>
        </authorList>
    </citation>
    <scope>IDENTIFICATION</scope>
</reference>
<reference evidence="6" key="1">
    <citation type="journal article" date="2002" name="Science">
        <title>The draft genome of Ciona intestinalis: insights into chordate and vertebrate origins.</title>
        <authorList>
            <person name="Dehal P."/>
            <person name="Satou Y."/>
            <person name="Campbell R.K."/>
            <person name="Chapman J."/>
            <person name="Degnan B."/>
            <person name="De Tomaso A."/>
            <person name="Davidson B."/>
            <person name="Di Gregorio A."/>
            <person name="Gelpke M."/>
            <person name="Goodstein D.M."/>
            <person name="Harafuji N."/>
            <person name="Hastings K.E."/>
            <person name="Ho I."/>
            <person name="Hotta K."/>
            <person name="Huang W."/>
            <person name="Kawashima T."/>
            <person name="Lemaire P."/>
            <person name="Martinez D."/>
            <person name="Meinertzhagen I.A."/>
            <person name="Necula S."/>
            <person name="Nonaka M."/>
            <person name="Putnam N."/>
            <person name="Rash S."/>
            <person name="Saiga H."/>
            <person name="Satake M."/>
            <person name="Terry A."/>
            <person name="Yamada L."/>
            <person name="Wang H.G."/>
            <person name="Awazu S."/>
            <person name="Azumi K."/>
            <person name="Boore J."/>
            <person name="Branno M."/>
            <person name="Chin-Bow S."/>
            <person name="DeSantis R."/>
            <person name="Doyle S."/>
            <person name="Francino P."/>
            <person name="Keys D.N."/>
            <person name="Haga S."/>
            <person name="Hayashi H."/>
            <person name="Hino K."/>
            <person name="Imai K.S."/>
            <person name="Inaba K."/>
            <person name="Kano S."/>
            <person name="Kobayashi K."/>
            <person name="Kobayashi M."/>
            <person name="Lee B.I."/>
            <person name="Makabe K.W."/>
            <person name="Manohar C."/>
            <person name="Matassi G."/>
            <person name="Medina M."/>
            <person name="Mochizuki Y."/>
            <person name="Mount S."/>
            <person name="Morishita T."/>
            <person name="Miura S."/>
            <person name="Nakayama A."/>
            <person name="Nishizaka S."/>
            <person name="Nomoto H."/>
            <person name="Ohta F."/>
            <person name="Oishi K."/>
            <person name="Rigoutsos I."/>
            <person name="Sano M."/>
            <person name="Sasaki A."/>
            <person name="Sasakura Y."/>
            <person name="Shoguchi E."/>
            <person name="Shin-i T."/>
            <person name="Spagnuolo A."/>
            <person name="Stainier D."/>
            <person name="Suzuki M.M."/>
            <person name="Tassy O."/>
            <person name="Takatori N."/>
            <person name="Tokuoka M."/>
            <person name="Yagi K."/>
            <person name="Yoshizaki F."/>
            <person name="Wada S."/>
            <person name="Zhang C."/>
            <person name="Hyatt P.D."/>
            <person name="Larimer F."/>
            <person name="Detter C."/>
            <person name="Doggett N."/>
            <person name="Glavina T."/>
            <person name="Hawkins T."/>
            <person name="Richardson P."/>
            <person name="Lucas S."/>
            <person name="Kohara Y."/>
            <person name="Levine M."/>
            <person name="Satoh N."/>
            <person name="Rokhsar D.S."/>
        </authorList>
    </citation>
    <scope>NUCLEOTIDE SEQUENCE [LARGE SCALE GENOMIC DNA]</scope>
</reference>
<dbReference type="InterPro" id="IPR036770">
    <property type="entry name" value="Ankyrin_rpt-contain_sf"/>
</dbReference>
<dbReference type="OMA" id="LVKWGAR"/>
<dbReference type="SUPFAM" id="SSF48403">
    <property type="entry name" value="Ankyrin repeat"/>
    <property type="match status" value="1"/>
</dbReference>
<evidence type="ECO:0000256" key="3">
    <source>
        <dbReference type="PROSITE-ProRule" id="PRU00023"/>
    </source>
</evidence>
<feature type="compositionally biased region" description="Basic residues" evidence="4">
    <location>
        <begin position="470"/>
        <end position="479"/>
    </location>
</feature>
<dbReference type="InParanoid" id="F6ZAX4"/>
<evidence type="ECO:0000256" key="4">
    <source>
        <dbReference type="SAM" id="MobiDB-lite"/>
    </source>
</evidence>
<dbReference type="STRING" id="7719.ENSCINP00000014714"/>
<feature type="repeat" description="ANK" evidence="3">
    <location>
        <begin position="109"/>
        <end position="141"/>
    </location>
</feature>
<dbReference type="GO" id="GO:0004861">
    <property type="term" value="F:cyclin-dependent protein serine/threonine kinase inhibitor activity"/>
    <property type="evidence" value="ECO:0000318"/>
    <property type="project" value="GO_Central"/>
</dbReference>
<reference evidence="5" key="4">
    <citation type="submission" date="2025-09" db="UniProtKB">
        <authorList>
            <consortium name="Ensembl"/>
        </authorList>
    </citation>
    <scope>IDENTIFICATION</scope>
</reference>
<feature type="repeat" description="ANK" evidence="3">
    <location>
        <begin position="76"/>
        <end position="108"/>
    </location>
</feature>
<dbReference type="Ensembl" id="ENSCINT00000014714.3">
    <property type="protein sequence ID" value="ENSCINP00000014714.3"/>
    <property type="gene ID" value="ENSCING00000007175.3"/>
</dbReference>
<dbReference type="Gene3D" id="1.25.40.20">
    <property type="entry name" value="Ankyrin repeat-containing domain"/>
    <property type="match status" value="2"/>
</dbReference>
<evidence type="ECO:0000256" key="2">
    <source>
        <dbReference type="ARBA" id="ARBA00023043"/>
    </source>
</evidence>
<dbReference type="InterPro" id="IPR002110">
    <property type="entry name" value="Ankyrin_rpt"/>
</dbReference>
<dbReference type="PANTHER" id="PTHR24201:SF2">
    <property type="entry name" value="ANKYRIN REPEAT DOMAIN-CONTAINING PROTEIN 42"/>
    <property type="match status" value="1"/>
</dbReference>